<dbReference type="PROSITE" id="PS50011">
    <property type="entry name" value="PROTEIN_KINASE_DOM"/>
    <property type="match status" value="1"/>
</dbReference>
<dbReference type="AlphaFoldDB" id="A0A9W4KJN2"/>
<organism evidence="10 11">
    <name type="scientific">Penicillium egyptiacum</name>
    <dbReference type="NCBI Taxonomy" id="1303716"/>
    <lineage>
        <taxon>Eukaryota</taxon>
        <taxon>Fungi</taxon>
        <taxon>Dikarya</taxon>
        <taxon>Ascomycota</taxon>
        <taxon>Pezizomycotina</taxon>
        <taxon>Eurotiomycetes</taxon>
        <taxon>Eurotiomycetidae</taxon>
        <taxon>Eurotiales</taxon>
        <taxon>Aspergillaceae</taxon>
        <taxon>Penicillium</taxon>
    </lineage>
</organism>
<feature type="domain" description="Protein kinase" evidence="9">
    <location>
        <begin position="40"/>
        <end position="411"/>
    </location>
</feature>
<dbReference type="EMBL" id="CAJVRC010000870">
    <property type="protein sequence ID" value="CAG8901418.1"/>
    <property type="molecule type" value="Genomic_DNA"/>
</dbReference>
<dbReference type="Proteomes" id="UP001154252">
    <property type="component" value="Unassembled WGS sequence"/>
</dbReference>
<dbReference type="Gene3D" id="1.10.510.10">
    <property type="entry name" value="Transferase(Phosphotransferase) domain 1"/>
    <property type="match status" value="1"/>
</dbReference>
<evidence type="ECO:0000256" key="3">
    <source>
        <dbReference type="ARBA" id="ARBA00022679"/>
    </source>
</evidence>
<gene>
    <name evidence="10" type="ORF">PEGY_LOCUS6470</name>
</gene>
<sequence length="411" mass="47286">MDLSAFCQNNLLYTQESLSRYKPGGYHPVTLGDTFKHGRYEIHHKLGYGGFSTVWLAKDRERDQWVSLKIMTANASESGELRNLRLLQNHAGGSLSSKYIVQLLDDFTHDGPNGVHQCLVFELLGPTVDMVLRDYHEGHDKLEPEDILRMSTQLLKAVRFIHSAGMCHGGKRVLSYGGLVVWRSCTNLVSDISGRNMAFTCNTLLNSLDKEFFDVLGFPKIELLARIDGAPLDNGLPTQLVEAAEWVDWTDEDVEDIRLLDFGESFLKGEQPEKLAQPDNLRVPETLFTDCFDYRLDLWRAGCMIYAFVFTIYPFWFDEEEYLVFQMIGFVERLPVEWESQWKEMKTRSGRDLEIKEDHEMSKFERKFAKNVHDPELQPLLPVAQRLIRFLPASRISAAEALEMLCDKTQE</sequence>
<dbReference type="GO" id="GO:0004674">
    <property type="term" value="F:protein serine/threonine kinase activity"/>
    <property type="evidence" value="ECO:0007669"/>
    <property type="project" value="UniProtKB-KW"/>
</dbReference>
<dbReference type="OrthoDB" id="5979581at2759"/>
<evidence type="ECO:0000313" key="10">
    <source>
        <dbReference type="EMBL" id="CAG8901418.1"/>
    </source>
</evidence>
<dbReference type="GO" id="GO:0050684">
    <property type="term" value="P:regulation of mRNA processing"/>
    <property type="evidence" value="ECO:0007669"/>
    <property type="project" value="TreeGrafter"/>
</dbReference>
<keyword evidence="6" id="KW-0067">ATP-binding</keyword>
<dbReference type="PANTHER" id="PTHR47634">
    <property type="entry name" value="PROTEIN KINASE DOMAIN-CONTAINING PROTEIN-RELATED"/>
    <property type="match status" value="1"/>
</dbReference>
<evidence type="ECO:0000259" key="9">
    <source>
        <dbReference type="PROSITE" id="PS50011"/>
    </source>
</evidence>
<dbReference type="EC" id="2.7.11.1" evidence="1"/>
<evidence type="ECO:0000256" key="4">
    <source>
        <dbReference type="ARBA" id="ARBA00022741"/>
    </source>
</evidence>
<dbReference type="SUPFAM" id="SSF56112">
    <property type="entry name" value="Protein kinase-like (PK-like)"/>
    <property type="match status" value="1"/>
</dbReference>
<evidence type="ECO:0000256" key="2">
    <source>
        <dbReference type="ARBA" id="ARBA00022527"/>
    </source>
</evidence>
<comment type="catalytic activity">
    <reaction evidence="7">
        <text>L-threonyl-[protein] + ATP = O-phospho-L-threonyl-[protein] + ADP + H(+)</text>
        <dbReference type="Rhea" id="RHEA:46608"/>
        <dbReference type="Rhea" id="RHEA-COMP:11060"/>
        <dbReference type="Rhea" id="RHEA-COMP:11605"/>
        <dbReference type="ChEBI" id="CHEBI:15378"/>
        <dbReference type="ChEBI" id="CHEBI:30013"/>
        <dbReference type="ChEBI" id="CHEBI:30616"/>
        <dbReference type="ChEBI" id="CHEBI:61977"/>
        <dbReference type="ChEBI" id="CHEBI:456216"/>
        <dbReference type="EC" id="2.7.11.1"/>
    </reaction>
</comment>
<evidence type="ECO:0000256" key="6">
    <source>
        <dbReference type="ARBA" id="ARBA00022840"/>
    </source>
</evidence>
<keyword evidence="5" id="KW-0418">Kinase</keyword>
<dbReference type="Gene3D" id="3.30.200.20">
    <property type="entry name" value="Phosphorylase Kinase, domain 1"/>
    <property type="match status" value="1"/>
</dbReference>
<comment type="catalytic activity">
    <reaction evidence="8">
        <text>L-seryl-[protein] + ATP = O-phospho-L-seryl-[protein] + ADP + H(+)</text>
        <dbReference type="Rhea" id="RHEA:17989"/>
        <dbReference type="Rhea" id="RHEA-COMP:9863"/>
        <dbReference type="Rhea" id="RHEA-COMP:11604"/>
        <dbReference type="ChEBI" id="CHEBI:15378"/>
        <dbReference type="ChEBI" id="CHEBI:29999"/>
        <dbReference type="ChEBI" id="CHEBI:30616"/>
        <dbReference type="ChEBI" id="CHEBI:83421"/>
        <dbReference type="ChEBI" id="CHEBI:456216"/>
        <dbReference type="EC" id="2.7.11.1"/>
    </reaction>
</comment>
<name>A0A9W4KJN2_9EURO</name>
<keyword evidence="3" id="KW-0808">Transferase</keyword>
<protein>
    <recommendedName>
        <fullName evidence="1">non-specific serine/threonine protein kinase</fullName>
        <ecNumber evidence="1">2.7.11.1</ecNumber>
    </recommendedName>
</protein>
<dbReference type="GO" id="GO:0005524">
    <property type="term" value="F:ATP binding"/>
    <property type="evidence" value="ECO:0007669"/>
    <property type="project" value="UniProtKB-KW"/>
</dbReference>
<evidence type="ECO:0000256" key="1">
    <source>
        <dbReference type="ARBA" id="ARBA00012513"/>
    </source>
</evidence>
<evidence type="ECO:0000256" key="5">
    <source>
        <dbReference type="ARBA" id="ARBA00022777"/>
    </source>
</evidence>
<dbReference type="GO" id="GO:0005737">
    <property type="term" value="C:cytoplasm"/>
    <property type="evidence" value="ECO:0007669"/>
    <property type="project" value="TreeGrafter"/>
</dbReference>
<comment type="caution">
    <text evidence="10">The sequence shown here is derived from an EMBL/GenBank/DDBJ whole genome shotgun (WGS) entry which is preliminary data.</text>
</comment>
<dbReference type="InterPro" id="IPR000719">
    <property type="entry name" value="Prot_kinase_dom"/>
</dbReference>
<evidence type="ECO:0000256" key="8">
    <source>
        <dbReference type="ARBA" id="ARBA00048679"/>
    </source>
</evidence>
<keyword evidence="2" id="KW-0723">Serine/threonine-protein kinase</keyword>
<accession>A0A9W4KJN2</accession>
<evidence type="ECO:0000313" key="11">
    <source>
        <dbReference type="Proteomes" id="UP001154252"/>
    </source>
</evidence>
<proteinExistence type="predicted"/>
<evidence type="ECO:0000256" key="7">
    <source>
        <dbReference type="ARBA" id="ARBA00047899"/>
    </source>
</evidence>
<reference evidence="10" key="1">
    <citation type="submission" date="2021-07" db="EMBL/GenBank/DDBJ databases">
        <authorList>
            <person name="Branca A.L. A."/>
        </authorList>
    </citation>
    <scope>NUCLEOTIDE SEQUENCE</scope>
</reference>
<dbReference type="SMART" id="SM00220">
    <property type="entry name" value="S_TKc"/>
    <property type="match status" value="1"/>
</dbReference>
<keyword evidence="4" id="KW-0547">Nucleotide-binding</keyword>
<dbReference type="InterPro" id="IPR011009">
    <property type="entry name" value="Kinase-like_dom_sf"/>
</dbReference>
<dbReference type="Pfam" id="PF00069">
    <property type="entry name" value="Pkinase"/>
    <property type="match status" value="1"/>
</dbReference>
<dbReference type="InterPro" id="IPR051334">
    <property type="entry name" value="SRPK"/>
</dbReference>
<dbReference type="GO" id="GO:0000245">
    <property type="term" value="P:spliceosomal complex assembly"/>
    <property type="evidence" value="ECO:0007669"/>
    <property type="project" value="TreeGrafter"/>
</dbReference>
<keyword evidence="11" id="KW-1185">Reference proteome</keyword>
<dbReference type="PANTHER" id="PTHR47634:SF9">
    <property type="entry name" value="PROTEIN KINASE DOMAIN-CONTAINING PROTEIN-RELATED"/>
    <property type="match status" value="1"/>
</dbReference>
<dbReference type="GO" id="GO:0005634">
    <property type="term" value="C:nucleus"/>
    <property type="evidence" value="ECO:0007669"/>
    <property type="project" value="TreeGrafter"/>
</dbReference>